<proteinExistence type="predicted"/>
<dbReference type="Proteomes" id="UP000317933">
    <property type="component" value="Unassembled WGS sequence"/>
</dbReference>
<feature type="region of interest" description="Disordered" evidence="1">
    <location>
        <begin position="26"/>
        <end position="60"/>
    </location>
</feature>
<dbReference type="EMBL" id="RCZE01000002">
    <property type="protein sequence ID" value="TPG80553.1"/>
    <property type="molecule type" value="Genomic_DNA"/>
</dbReference>
<reference evidence="2 3" key="1">
    <citation type="journal article" date="2019" name="Environ. Microbiol.">
        <title>Species interactions and distinct microbial communities in high Arctic permafrost affected cryosols are associated with the CH4 and CO2 gas fluxes.</title>
        <authorList>
            <person name="Altshuler I."/>
            <person name="Hamel J."/>
            <person name="Turney S."/>
            <person name="Magnuson E."/>
            <person name="Levesque R."/>
            <person name="Greer C."/>
            <person name="Whyte L.G."/>
        </authorList>
    </citation>
    <scope>NUCLEOTIDE SEQUENCE [LARGE SCALE GENOMIC DNA]</scope>
    <source>
        <strain evidence="2 3">E3</strain>
    </source>
</reference>
<comment type="caution">
    <text evidence="2">The sequence shown here is derived from an EMBL/GenBank/DDBJ whole genome shotgun (WGS) entry which is preliminary data.</text>
</comment>
<gene>
    <name evidence="2" type="ORF">EAH78_04935</name>
</gene>
<name>A0A502I3B8_9PSED</name>
<sequence>MWERACSRKGHHFQHQCRLINRFREQARSHKKPHGANGAGINRRQAGTMPTPFLLRPCHD</sequence>
<evidence type="ECO:0000313" key="2">
    <source>
        <dbReference type="EMBL" id="TPG80553.1"/>
    </source>
</evidence>
<protein>
    <submittedName>
        <fullName evidence="2">Uncharacterized protein</fullName>
    </submittedName>
</protein>
<accession>A0A502I3B8</accession>
<evidence type="ECO:0000313" key="3">
    <source>
        <dbReference type="Proteomes" id="UP000317933"/>
    </source>
</evidence>
<organism evidence="2 3">
    <name type="scientific">Pseudomonas arsenicoxydans</name>
    <dbReference type="NCBI Taxonomy" id="702115"/>
    <lineage>
        <taxon>Bacteria</taxon>
        <taxon>Pseudomonadati</taxon>
        <taxon>Pseudomonadota</taxon>
        <taxon>Gammaproteobacteria</taxon>
        <taxon>Pseudomonadales</taxon>
        <taxon>Pseudomonadaceae</taxon>
        <taxon>Pseudomonas</taxon>
    </lineage>
</organism>
<evidence type="ECO:0000256" key="1">
    <source>
        <dbReference type="SAM" id="MobiDB-lite"/>
    </source>
</evidence>
<dbReference type="AlphaFoldDB" id="A0A502I3B8"/>